<dbReference type="PANTHER" id="PTHR11941">
    <property type="entry name" value="ENOYL-COA HYDRATASE-RELATED"/>
    <property type="match status" value="1"/>
</dbReference>
<dbReference type="AlphaFoldDB" id="A0A1H4A7F8"/>
<dbReference type="FunFam" id="3.90.226.10:FF:000009">
    <property type="entry name" value="Carnitinyl-CoA dehydratase"/>
    <property type="match status" value="1"/>
</dbReference>
<dbReference type="SUPFAM" id="SSF52096">
    <property type="entry name" value="ClpP/crotonase"/>
    <property type="match status" value="1"/>
</dbReference>
<gene>
    <name evidence="4" type="ORF">SAMN05421743_10410</name>
</gene>
<dbReference type="GO" id="GO:0016836">
    <property type="term" value="F:hydro-lyase activity"/>
    <property type="evidence" value="ECO:0007669"/>
    <property type="project" value="UniProtKB-ARBA"/>
</dbReference>
<evidence type="ECO:0000256" key="1">
    <source>
        <dbReference type="ARBA" id="ARBA00005254"/>
    </source>
</evidence>
<dbReference type="CDD" id="cd06558">
    <property type="entry name" value="crotonase-like"/>
    <property type="match status" value="1"/>
</dbReference>
<dbReference type="InterPro" id="IPR018376">
    <property type="entry name" value="Enoyl-CoA_hyd/isom_CS"/>
</dbReference>
<keyword evidence="5" id="KW-1185">Reference proteome</keyword>
<dbReference type="Gene3D" id="3.90.226.10">
    <property type="entry name" value="2-enoyl-CoA Hydratase, Chain A, domain 1"/>
    <property type="match status" value="1"/>
</dbReference>
<organism evidence="4 5">
    <name type="scientific">Thalassobacillus cyri</name>
    <dbReference type="NCBI Taxonomy" id="571932"/>
    <lineage>
        <taxon>Bacteria</taxon>
        <taxon>Bacillati</taxon>
        <taxon>Bacillota</taxon>
        <taxon>Bacilli</taxon>
        <taxon>Bacillales</taxon>
        <taxon>Bacillaceae</taxon>
        <taxon>Thalassobacillus</taxon>
    </lineage>
</organism>
<reference evidence="4 5" key="1">
    <citation type="submission" date="2016-10" db="EMBL/GenBank/DDBJ databases">
        <authorList>
            <person name="de Groot N.N."/>
        </authorList>
    </citation>
    <scope>NUCLEOTIDE SEQUENCE [LARGE SCALE GENOMIC DNA]</scope>
    <source>
        <strain evidence="4 5">CCM7597</strain>
    </source>
</reference>
<dbReference type="STRING" id="571932.SAMN05421743_10410"/>
<evidence type="ECO:0000313" key="4">
    <source>
        <dbReference type="EMBL" id="SEA32063.1"/>
    </source>
</evidence>
<accession>A0A1H4A7F8</accession>
<dbReference type="RefSeq" id="WP_425441648.1">
    <property type="nucleotide sequence ID" value="NZ_FNQR01000004.1"/>
</dbReference>
<dbReference type="InterPro" id="IPR014748">
    <property type="entry name" value="Enoyl-CoA_hydra_C"/>
</dbReference>
<comment type="similarity">
    <text evidence="1 3">Belongs to the enoyl-CoA hydratase/isomerase family.</text>
</comment>
<name>A0A1H4A7F8_9BACI</name>
<proteinExistence type="inferred from homology"/>
<dbReference type="PROSITE" id="PS00166">
    <property type="entry name" value="ENOYL_COA_HYDRATASE"/>
    <property type="match status" value="1"/>
</dbReference>
<keyword evidence="2" id="KW-0456">Lyase</keyword>
<sequence>MQKEKKIMSIKRGNIEIIAIDEPPVNVLSKEVLEYLDHTLDRIEEDDSIRAVIVTGAGDKTFVAGGNIKEFPGWMDKGAALAKEKSLGLQGPLNKLEKLSKPTIAAINGHALGGGCELAMCCDLRIAEKQALIGLPEIKLGLFPGAGGTQRLPRLVGKTKAKELMLTGEPVSALEAMAIGLVNRVVEKGEALDQALVLAEKITSYSLPALSFMKKAIDQGYETTQEEGLAIEAEYFGHVFQTEDVKEGVDAFIHKRSPQFKHQ</sequence>
<evidence type="ECO:0000313" key="5">
    <source>
        <dbReference type="Proteomes" id="UP000198584"/>
    </source>
</evidence>
<dbReference type="Gene3D" id="1.10.12.10">
    <property type="entry name" value="Lyase 2-enoyl-coa Hydratase, Chain A, domain 2"/>
    <property type="match status" value="1"/>
</dbReference>
<dbReference type="EMBL" id="FNQR01000004">
    <property type="protein sequence ID" value="SEA32063.1"/>
    <property type="molecule type" value="Genomic_DNA"/>
</dbReference>
<dbReference type="Proteomes" id="UP000198584">
    <property type="component" value="Unassembled WGS sequence"/>
</dbReference>
<dbReference type="InterPro" id="IPR029045">
    <property type="entry name" value="ClpP/crotonase-like_dom_sf"/>
</dbReference>
<dbReference type="FunFam" id="1.10.12.10:FF:000001">
    <property type="entry name" value="Probable enoyl-CoA hydratase, mitochondrial"/>
    <property type="match status" value="1"/>
</dbReference>
<protein>
    <submittedName>
        <fullName evidence="4">Enoyl-CoA hydratase/carnithine racemase</fullName>
    </submittedName>
</protein>
<dbReference type="Pfam" id="PF00378">
    <property type="entry name" value="ECH_1"/>
    <property type="match status" value="1"/>
</dbReference>
<dbReference type="GO" id="GO:0006635">
    <property type="term" value="P:fatty acid beta-oxidation"/>
    <property type="evidence" value="ECO:0007669"/>
    <property type="project" value="TreeGrafter"/>
</dbReference>
<evidence type="ECO:0000256" key="3">
    <source>
        <dbReference type="RuleBase" id="RU003707"/>
    </source>
</evidence>
<evidence type="ECO:0000256" key="2">
    <source>
        <dbReference type="ARBA" id="ARBA00023239"/>
    </source>
</evidence>
<dbReference type="InterPro" id="IPR001753">
    <property type="entry name" value="Enoyl-CoA_hydra/iso"/>
</dbReference>
<dbReference type="PANTHER" id="PTHR11941:SF54">
    <property type="entry name" value="ENOYL-COA HYDRATASE, MITOCHONDRIAL"/>
    <property type="match status" value="1"/>
</dbReference>